<evidence type="ECO:0000256" key="2">
    <source>
        <dbReference type="ARBA" id="ARBA00023125"/>
    </source>
</evidence>
<sequence>MVAGGGSLPSPTVTRTVLRSLAEAPRPSLSADRLRELTEREKEVLKQVASGLSNQEIAKALFLSPATTRTYVSRRLSKLNARDRSQLVVIAYESGLVSPGGTGWATERLARQPRALG</sequence>
<protein>
    <submittedName>
        <fullName evidence="5">DNA-binding NarL/FixJ family response regulator</fullName>
    </submittedName>
</protein>
<organism evidence="5 6">
    <name type="scientific">Saccharomonospora amisosensis</name>
    <dbReference type="NCBI Taxonomy" id="1128677"/>
    <lineage>
        <taxon>Bacteria</taxon>
        <taxon>Bacillati</taxon>
        <taxon>Actinomycetota</taxon>
        <taxon>Actinomycetes</taxon>
        <taxon>Pseudonocardiales</taxon>
        <taxon>Pseudonocardiaceae</taxon>
        <taxon>Saccharomonospora</taxon>
    </lineage>
</organism>
<dbReference type="Pfam" id="PF00196">
    <property type="entry name" value="GerE"/>
    <property type="match status" value="1"/>
</dbReference>
<name>A0A7X5URN9_9PSEU</name>
<dbReference type="InterPro" id="IPR000792">
    <property type="entry name" value="Tscrpt_reg_LuxR_C"/>
</dbReference>
<evidence type="ECO:0000256" key="1">
    <source>
        <dbReference type="ARBA" id="ARBA00023015"/>
    </source>
</evidence>
<dbReference type="GO" id="GO:0006355">
    <property type="term" value="P:regulation of DNA-templated transcription"/>
    <property type="evidence" value="ECO:0007669"/>
    <property type="project" value="InterPro"/>
</dbReference>
<dbReference type="PANTHER" id="PTHR44688:SF16">
    <property type="entry name" value="DNA-BINDING TRANSCRIPTIONAL ACTIVATOR DEVR_DOSR"/>
    <property type="match status" value="1"/>
</dbReference>
<dbReference type="PRINTS" id="PR00038">
    <property type="entry name" value="HTHLUXR"/>
</dbReference>
<dbReference type="Gene3D" id="1.10.10.10">
    <property type="entry name" value="Winged helix-like DNA-binding domain superfamily/Winged helix DNA-binding domain"/>
    <property type="match status" value="1"/>
</dbReference>
<gene>
    <name evidence="5" type="ORF">FHU38_003275</name>
</gene>
<evidence type="ECO:0000313" key="5">
    <source>
        <dbReference type="EMBL" id="NIJ12931.1"/>
    </source>
</evidence>
<keyword evidence="1" id="KW-0805">Transcription regulation</keyword>
<dbReference type="PANTHER" id="PTHR44688">
    <property type="entry name" value="DNA-BINDING TRANSCRIPTIONAL ACTIVATOR DEVR_DOSR"/>
    <property type="match status" value="1"/>
</dbReference>
<reference evidence="5 6" key="1">
    <citation type="submission" date="2020-03" db="EMBL/GenBank/DDBJ databases">
        <title>Sequencing the genomes of 1000 actinobacteria strains.</title>
        <authorList>
            <person name="Klenk H.-P."/>
        </authorList>
    </citation>
    <scope>NUCLEOTIDE SEQUENCE [LARGE SCALE GENOMIC DNA]</scope>
    <source>
        <strain evidence="5 6">DSM 45685</strain>
    </source>
</reference>
<keyword evidence="2 5" id="KW-0238">DNA-binding</keyword>
<comment type="caution">
    <text evidence="5">The sequence shown here is derived from an EMBL/GenBank/DDBJ whole genome shotgun (WGS) entry which is preliminary data.</text>
</comment>
<dbReference type="InterPro" id="IPR036388">
    <property type="entry name" value="WH-like_DNA-bd_sf"/>
</dbReference>
<evidence type="ECO:0000313" key="6">
    <source>
        <dbReference type="Proteomes" id="UP000545493"/>
    </source>
</evidence>
<dbReference type="SMART" id="SM00421">
    <property type="entry name" value="HTH_LUXR"/>
    <property type="match status" value="1"/>
</dbReference>
<dbReference type="CDD" id="cd06170">
    <property type="entry name" value="LuxR_C_like"/>
    <property type="match status" value="1"/>
</dbReference>
<dbReference type="SUPFAM" id="SSF46894">
    <property type="entry name" value="C-terminal effector domain of the bipartite response regulators"/>
    <property type="match status" value="1"/>
</dbReference>
<dbReference type="RefSeq" id="WP_313886797.1">
    <property type="nucleotide sequence ID" value="NZ_JAAOYM010000001.1"/>
</dbReference>
<dbReference type="AlphaFoldDB" id="A0A7X5URN9"/>
<dbReference type="Proteomes" id="UP000545493">
    <property type="component" value="Unassembled WGS sequence"/>
</dbReference>
<keyword evidence="3" id="KW-0804">Transcription</keyword>
<dbReference type="EMBL" id="JAAOYM010000001">
    <property type="protein sequence ID" value="NIJ12931.1"/>
    <property type="molecule type" value="Genomic_DNA"/>
</dbReference>
<dbReference type="PROSITE" id="PS50043">
    <property type="entry name" value="HTH_LUXR_2"/>
    <property type="match status" value="1"/>
</dbReference>
<accession>A0A7X5URN9</accession>
<dbReference type="InterPro" id="IPR016032">
    <property type="entry name" value="Sig_transdc_resp-reg_C-effctor"/>
</dbReference>
<keyword evidence="6" id="KW-1185">Reference proteome</keyword>
<proteinExistence type="predicted"/>
<evidence type="ECO:0000259" key="4">
    <source>
        <dbReference type="PROSITE" id="PS50043"/>
    </source>
</evidence>
<feature type="domain" description="HTH luxR-type" evidence="4">
    <location>
        <begin position="30"/>
        <end position="95"/>
    </location>
</feature>
<dbReference type="GO" id="GO:0003677">
    <property type="term" value="F:DNA binding"/>
    <property type="evidence" value="ECO:0007669"/>
    <property type="project" value="UniProtKB-KW"/>
</dbReference>
<evidence type="ECO:0000256" key="3">
    <source>
        <dbReference type="ARBA" id="ARBA00023163"/>
    </source>
</evidence>